<dbReference type="Pfam" id="PF05643">
    <property type="entry name" value="GNA1162-like"/>
    <property type="match status" value="1"/>
</dbReference>
<dbReference type="InterPro" id="IPR008517">
    <property type="entry name" value="GNA1162-like"/>
</dbReference>
<organism evidence="1 2">
    <name type="scientific">Psychrosphaera aquimarina</name>
    <dbReference type="NCBI Taxonomy" id="2044854"/>
    <lineage>
        <taxon>Bacteria</taxon>
        <taxon>Pseudomonadati</taxon>
        <taxon>Pseudomonadota</taxon>
        <taxon>Gammaproteobacteria</taxon>
        <taxon>Alteromonadales</taxon>
        <taxon>Pseudoalteromonadaceae</taxon>
        <taxon>Psychrosphaera</taxon>
    </lineage>
</organism>
<proteinExistence type="predicted"/>
<protein>
    <submittedName>
        <fullName evidence="1">DUF799 family lipoprotein</fullName>
    </submittedName>
</protein>
<name>A0ABU3QYA4_9GAMM</name>
<dbReference type="PROSITE" id="PS51257">
    <property type="entry name" value="PROKAR_LIPOPROTEIN"/>
    <property type="match status" value="1"/>
</dbReference>
<comment type="caution">
    <text evidence="1">The sequence shown here is derived from an EMBL/GenBank/DDBJ whole genome shotgun (WGS) entry which is preliminary data.</text>
</comment>
<sequence length="222" mass="24542">MNKYIIVTTFILFLSGCVTTENIGKMEAYPKMYEEKPISIVVLPAINKTTAADATDLFSTTVAQPLAEAGFYVVSIPYVNHVLALEGIQDGAQVRDIPMERFNYLFGADAVLFVTIDQWDTTYLLTVADVTVGLKFELISTKTSEVLWQQQRVIVHETTSNDSGSILFDIIATAVTTAATDYVPIARQVNSQILNTIPLGKYHPRYQLDANDGSGQTKKVKH</sequence>
<keyword evidence="1" id="KW-0449">Lipoprotein</keyword>
<keyword evidence="2" id="KW-1185">Reference proteome</keyword>
<dbReference type="RefSeq" id="WP_315946016.1">
    <property type="nucleotide sequence ID" value="NZ_JAWCUA010000003.1"/>
</dbReference>
<dbReference type="Proteomes" id="UP001257914">
    <property type="component" value="Unassembled WGS sequence"/>
</dbReference>
<dbReference type="EMBL" id="JAWCUA010000003">
    <property type="protein sequence ID" value="MDU0112259.1"/>
    <property type="molecule type" value="Genomic_DNA"/>
</dbReference>
<accession>A0ABU3QYA4</accession>
<evidence type="ECO:0000313" key="2">
    <source>
        <dbReference type="Proteomes" id="UP001257914"/>
    </source>
</evidence>
<reference evidence="1 2" key="1">
    <citation type="submission" date="2023-10" db="EMBL/GenBank/DDBJ databases">
        <title>Psychrosphaera aquimaarina strain SW33 isolated from seawater.</title>
        <authorList>
            <person name="Bayburt H."/>
            <person name="Kim J.M."/>
            <person name="Choi B.J."/>
            <person name="Jeon C.O."/>
        </authorList>
    </citation>
    <scope>NUCLEOTIDE SEQUENCE [LARGE SCALE GENOMIC DNA]</scope>
    <source>
        <strain evidence="1 2">KCTC 52743</strain>
    </source>
</reference>
<gene>
    <name evidence="1" type="ORF">RT723_04445</name>
</gene>
<evidence type="ECO:0000313" key="1">
    <source>
        <dbReference type="EMBL" id="MDU0112259.1"/>
    </source>
</evidence>
<dbReference type="Gene3D" id="3.40.50.10610">
    <property type="entry name" value="ABC-type transport auxiliary lipoprotein component"/>
    <property type="match status" value="1"/>
</dbReference>